<evidence type="ECO:0000313" key="2">
    <source>
        <dbReference type="EMBL" id="PFH57052.1"/>
    </source>
</evidence>
<proteinExistence type="predicted"/>
<dbReference type="Proteomes" id="UP000037136">
    <property type="component" value="Unassembled WGS sequence"/>
</dbReference>
<dbReference type="AlphaFoldDB" id="A0A2A9P845"/>
<name>A0A2A9P845_OPHUN</name>
<feature type="compositionally biased region" description="Pro residues" evidence="1">
    <location>
        <begin position="290"/>
        <end position="311"/>
    </location>
</feature>
<protein>
    <submittedName>
        <fullName evidence="2">Uncharacterized protein</fullName>
    </submittedName>
</protein>
<keyword evidence="3" id="KW-1185">Reference proteome</keyword>
<reference evidence="2 3" key="1">
    <citation type="journal article" date="2015" name="BMC Genomics">
        <title>Gene expression during zombie ant biting behavior reflects the complexity underlying fungal parasitic behavioral manipulation.</title>
        <authorList>
            <person name="de Bekker C."/>
            <person name="Ohm R.A."/>
            <person name="Loreto R.G."/>
            <person name="Sebastian A."/>
            <person name="Albert I."/>
            <person name="Merrow M."/>
            <person name="Brachmann A."/>
            <person name="Hughes D.P."/>
        </authorList>
    </citation>
    <scope>NUCLEOTIDE SEQUENCE [LARGE SCALE GENOMIC DNA]</scope>
    <source>
        <strain evidence="2 3">SC16a</strain>
    </source>
</reference>
<dbReference type="EMBL" id="LAZP02000464">
    <property type="protein sequence ID" value="PFH57052.1"/>
    <property type="molecule type" value="Genomic_DNA"/>
</dbReference>
<dbReference type="STRING" id="268505.A0A2A9P845"/>
<evidence type="ECO:0000313" key="3">
    <source>
        <dbReference type="Proteomes" id="UP000037136"/>
    </source>
</evidence>
<comment type="caution">
    <text evidence="2">The sequence shown here is derived from an EMBL/GenBank/DDBJ whole genome shotgun (WGS) entry which is preliminary data.</text>
</comment>
<dbReference type="OrthoDB" id="5383784at2759"/>
<feature type="region of interest" description="Disordered" evidence="1">
    <location>
        <begin position="1"/>
        <end position="44"/>
    </location>
</feature>
<gene>
    <name evidence="2" type="ORF">XA68_15583</name>
</gene>
<feature type="region of interest" description="Disordered" evidence="1">
    <location>
        <begin position="393"/>
        <end position="417"/>
    </location>
</feature>
<organism evidence="2 3">
    <name type="scientific">Ophiocordyceps unilateralis</name>
    <name type="common">Zombie-ant fungus</name>
    <name type="synonym">Torrubia unilateralis</name>
    <dbReference type="NCBI Taxonomy" id="268505"/>
    <lineage>
        <taxon>Eukaryota</taxon>
        <taxon>Fungi</taxon>
        <taxon>Dikarya</taxon>
        <taxon>Ascomycota</taxon>
        <taxon>Pezizomycotina</taxon>
        <taxon>Sordariomycetes</taxon>
        <taxon>Hypocreomycetidae</taxon>
        <taxon>Hypocreales</taxon>
        <taxon>Ophiocordycipitaceae</taxon>
        <taxon>Ophiocordyceps</taxon>
    </lineage>
</organism>
<sequence length="537" mass="59378">MGMHGPLTAQALGRSPYDDVVEGEGEEDTRQPTQQFDYRGRPINPETRRMNREIVRSHNEVMLVIGVAETENIMSTAEPESQRRHEDYEESIGMVLSSPGDLSIDAVGFFGLDGLRQRILTYTRYSQIPFWELFRAARRDFSVSRDILAGAPTSIVTTYVQSLVDRGETAIEDRPIAKRCLLHSWSYLRRHLEFYAILQRLGLAPNNLLLPSPKFFIPFTQESPITAPPIPQDFSPASLLGWIGGATISTMPFIAWIMARGLWEKWRSPVWGFVFRRLPNTMLQGRRPMSLPPLSLPPPSAPSDPPQPITTPEPSTESPGGLFRHTAPQGTDISHQGGSSPSQDAESHAPDQSGSSAAGRRPSIFSTRGDEYASDDDENEGVSATLISFDVEATDSSDAPPGLWSAELRPSAAPDSRPNVSLQPVYLDTALTQLPVMVAGRTLGAALRRVLMAPVEALALRLVARQYRSRLGLSCPEFKALRLSSGLSMTLAVNFFATELLHLVLCGEVWAVFTGIAQWFHRTDEEWQQEEEAKAQG</sequence>
<reference evidence="2 3" key="2">
    <citation type="journal article" date="2017" name="Sci. Rep.">
        <title>Ant-infecting Ophiocordyceps genomes reveal a high diversity of potential behavioral manipulation genes and a possible major role for enterotoxins.</title>
        <authorList>
            <person name="de Bekker C."/>
            <person name="Ohm R.A."/>
            <person name="Evans H.C."/>
            <person name="Brachmann A."/>
            <person name="Hughes D.P."/>
        </authorList>
    </citation>
    <scope>NUCLEOTIDE SEQUENCE [LARGE SCALE GENOMIC DNA]</scope>
    <source>
        <strain evidence="2 3">SC16a</strain>
    </source>
</reference>
<feature type="compositionally biased region" description="Polar residues" evidence="1">
    <location>
        <begin position="328"/>
        <end position="356"/>
    </location>
</feature>
<feature type="region of interest" description="Disordered" evidence="1">
    <location>
        <begin position="286"/>
        <end position="379"/>
    </location>
</feature>
<evidence type="ECO:0000256" key="1">
    <source>
        <dbReference type="SAM" id="MobiDB-lite"/>
    </source>
</evidence>
<accession>A0A2A9P845</accession>